<dbReference type="Gene3D" id="2.40.40.20">
    <property type="match status" value="1"/>
</dbReference>
<dbReference type="InterPro" id="IPR006656">
    <property type="entry name" value="Mopterin_OxRdtase"/>
</dbReference>
<organism evidence="12 13">
    <name type="scientific">Vineibacter terrae</name>
    <dbReference type="NCBI Taxonomy" id="2586908"/>
    <lineage>
        <taxon>Bacteria</taxon>
        <taxon>Pseudomonadati</taxon>
        <taxon>Pseudomonadota</taxon>
        <taxon>Alphaproteobacteria</taxon>
        <taxon>Hyphomicrobiales</taxon>
        <taxon>Vineibacter</taxon>
    </lineage>
</organism>
<evidence type="ECO:0000256" key="9">
    <source>
        <dbReference type="ARBA" id="ARBA00023014"/>
    </source>
</evidence>
<keyword evidence="10" id="KW-0534">Nitrate assimilation</keyword>
<dbReference type="CDD" id="cd02754">
    <property type="entry name" value="MopB_Nitrate-R-NapA-like"/>
    <property type="match status" value="1"/>
</dbReference>
<dbReference type="SUPFAM" id="SSF53706">
    <property type="entry name" value="Formate dehydrogenase/DMSO reductase, domains 1-3"/>
    <property type="match status" value="1"/>
</dbReference>
<proteinExistence type="inferred from homology"/>
<dbReference type="PROSITE" id="PS51669">
    <property type="entry name" value="4FE4S_MOW_BIS_MGD"/>
    <property type="match status" value="1"/>
</dbReference>
<keyword evidence="9" id="KW-0411">Iron-sulfur</keyword>
<gene>
    <name evidence="12" type="ORF">FHP25_29445</name>
</gene>
<comment type="cofactor">
    <cofactor evidence="1">
        <name>Mo-bis(molybdopterin guanine dinucleotide)</name>
        <dbReference type="ChEBI" id="CHEBI:60539"/>
    </cofactor>
</comment>
<dbReference type="PANTHER" id="PTHR43105:SF9">
    <property type="entry name" value="NADPH-FE(3+) OXIDOREDUCTASE SUBUNIT ALPHA"/>
    <property type="match status" value="1"/>
</dbReference>
<dbReference type="InterPro" id="IPR006657">
    <property type="entry name" value="MoPterin_dinucl-bd_dom"/>
</dbReference>
<comment type="similarity">
    <text evidence="3">Belongs to the prokaryotic molybdopterin-containing oxidoreductase family. NasA/NapA/NarB subfamily.</text>
</comment>
<dbReference type="GO" id="GO:0042128">
    <property type="term" value="P:nitrate assimilation"/>
    <property type="evidence" value="ECO:0007669"/>
    <property type="project" value="UniProtKB-KW"/>
</dbReference>
<dbReference type="Pfam" id="PF04324">
    <property type="entry name" value="Fer2_BFD"/>
    <property type="match status" value="1"/>
</dbReference>
<dbReference type="GO" id="GO:0016020">
    <property type="term" value="C:membrane"/>
    <property type="evidence" value="ECO:0007669"/>
    <property type="project" value="TreeGrafter"/>
</dbReference>
<dbReference type="GO" id="GO:0045333">
    <property type="term" value="P:cellular respiration"/>
    <property type="evidence" value="ECO:0007669"/>
    <property type="project" value="UniProtKB-ARBA"/>
</dbReference>
<keyword evidence="8" id="KW-0408">Iron</keyword>
<dbReference type="GO" id="GO:0046872">
    <property type="term" value="F:metal ion binding"/>
    <property type="evidence" value="ECO:0007669"/>
    <property type="project" value="UniProtKB-KW"/>
</dbReference>
<evidence type="ECO:0000256" key="1">
    <source>
        <dbReference type="ARBA" id="ARBA00001942"/>
    </source>
</evidence>
<keyword evidence="5" id="KW-0500">Molybdenum</keyword>
<evidence type="ECO:0000256" key="10">
    <source>
        <dbReference type="ARBA" id="ARBA00023063"/>
    </source>
</evidence>
<evidence type="ECO:0000256" key="4">
    <source>
        <dbReference type="ARBA" id="ARBA00022485"/>
    </source>
</evidence>
<evidence type="ECO:0000256" key="7">
    <source>
        <dbReference type="ARBA" id="ARBA00023002"/>
    </source>
</evidence>
<evidence type="ECO:0000256" key="2">
    <source>
        <dbReference type="ARBA" id="ARBA00001966"/>
    </source>
</evidence>
<dbReference type="AlphaFoldDB" id="A0A5C8PCH9"/>
<dbReference type="SMART" id="SM00926">
    <property type="entry name" value="Molybdop_Fe4S4"/>
    <property type="match status" value="1"/>
</dbReference>
<dbReference type="EMBL" id="VDUZ01000042">
    <property type="protein sequence ID" value="TXL71508.1"/>
    <property type="molecule type" value="Genomic_DNA"/>
</dbReference>
<dbReference type="PANTHER" id="PTHR43105">
    <property type="entry name" value="RESPIRATORY NITRATE REDUCTASE"/>
    <property type="match status" value="1"/>
</dbReference>
<dbReference type="InterPro" id="IPR041957">
    <property type="entry name" value="CT_Nitrate-R-NapA-like"/>
</dbReference>
<dbReference type="Proteomes" id="UP000321638">
    <property type="component" value="Unassembled WGS sequence"/>
</dbReference>
<keyword evidence="7" id="KW-0560">Oxidoreductase</keyword>
<dbReference type="GO" id="GO:1990204">
    <property type="term" value="C:oxidoreductase complex"/>
    <property type="evidence" value="ECO:0007669"/>
    <property type="project" value="UniProtKB-ARBA"/>
</dbReference>
<dbReference type="InterPro" id="IPR009010">
    <property type="entry name" value="Asp_de-COase-like_dom_sf"/>
</dbReference>
<keyword evidence="4" id="KW-0004">4Fe-4S</keyword>
<dbReference type="PROSITE" id="PS00551">
    <property type="entry name" value="MOLYBDOPTERIN_PROK_1"/>
    <property type="match status" value="1"/>
</dbReference>
<accession>A0A5C8PCH9</accession>
<feature type="domain" description="4Fe-4S Mo/W bis-MGD-type" evidence="11">
    <location>
        <begin position="11"/>
        <end position="67"/>
    </location>
</feature>
<dbReference type="OrthoDB" id="9803192at2"/>
<dbReference type="InterPro" id="IPR006963">
    <property type="entry name" value="Mopterin_OxRdtase_4Fe-4S_dom"/>
</dbReference>
<evidence type="ECO:0000256" key="6">
    <source>
        <dbReference type="ARBA" id="ARBA00022723"/>
    </source>
</evidence>
<dbReference type="InterPro" id="IPR050123">
    <property type="entry name" value="Prok_molybdopt-oxidoreductase"/>
</dbReference>
<dbReference type="RefSeq" id="WP_147850577.1">
    <property type="nucleotide sequence ID" value="NZ_VDUZ01000042.1"/>
</dbReference>
<name>A0A5C8PCH9_9HYPH</name>
<dbReference type="GO" id="GO:0016491">
    <property type="term" value="F:oxidoreductase activity"/>
    <property type="evidence" value="ECO:0007669"/>
    <property type="project" value="UniProtKB-KW"/>
</dbReference>
<protein>
    <submittedName>
        <fullName evidence="12">Nitrate reductase</fullName>
    </submittedName>
</protein>
<sequence length="894" mass="95539">MTVLPLAREARDIVRTTCAYCGVGCGVLASSDGQGGATVAGDPAHPANFGRLCSKGSALGETLGLEGRLLAPVIGGRPAGWDEALDHVANRFAAIAAAHGPDAIAFYVSGQLLTEDYYVANKLLKGFIGSRHLDTNSRLCMASSVAGHRRAFGSDTVPGTYEDLELADLVVLVGSNLAWCHPVLFQRIAAAREARPDMRVVVVDPRRTATCDIADLHLPLAAGSDVALFNGLLLHLHDTGVVDRRFVDRHTVGLDAALAAARAATPDVAAVARWCGLPAADVARLYAWVAQSERTVTVYSQGVNQSSAGTDKVNAIINTHLLTGRIGRPGMGPFSVTGQPNAMGGREVGALANQLAAHMDYDDPVAIDRVRRFWQAPHLATGAGHKAIDLFRAIGTGEIKAVWVMATNPAVSMPDAGQVVRALQACDFVVVSDFVRDTDTARLAHVLLPAAAWGEKDGTVTNSERRISRQRPLRPAPGLARPDWWALSQIGRRLGYAEAFDYHGPADIFREHARLSAFENDGARAFDIGAVADIPASLYDGLEPFQWPWRAGESGLQQRLFGDGSFHTPDRRGRFVAVTPRPPCHAATEAFPLVLNTGRYRDQWHTMTRTGRTPRLSAHRPVPLLAVHPDDAARFGLADDGLAHIESRWGAAVMRVQTTAEQRPGTVFAPMHWTGVLSAAGRVNEVVNPQADPISGQPELKATPVRVSAVATRWQGFVLSRQPLAFDCRGYWVAVRGAGHWRYELAGPEAPVAAWERLEALATAAVTEAEWLLYRDPAIGRYRAALLHGGQLQLAMYIAPDAAGLPSRIGPAALFSEARITPGQRRSVLAGRDPGRSADLGPAVCACHGVGRDAIEKAIATGCRTTRALGERLRAGTNCGSCLPELRALLAGVA</sequence>
<dbReference type="Gene3D" id="3.40.228.10">
    <property type="entry name" value="Dimethylsulfoxide Reductase, domain 2"/>
    <property type="match status" value="1"/>
</dbReference>
<dbReference type="Gene3D" id="1.10.10.1100">
    <property type="entry name" value="BFD-like [2Fe-2S]-binding domain"/>
    <property type="match status" value="1"/>
</dbReference>
<comment type="cofactor">
    <cofactor evidence="2">
        <name>[4Fe-4S] cluster</name>
        <dbReference type="ChEBI" id="CHEBI:49883"/>
    </cofactor>
</comment>
<dbReference type="Gene3D" id="2.20.25.90">
    <property type="entry name" value="ADC-like domains"/>
    <property type="match status" value="1"/>
</dbReference>
<dbReference type="InterPro" id="IPR007419">
    <property type="entry name" value="BFD-like_2Fe2S-bd_dom"/>
</dbReference>
<dbReference type="Pfam" id="PF01568">
    <property type="entry name" value="Molydop_binding"/>
    <property type="match status" value="1"/>
</dbReference>
<dbReference type="Pfam" id="PF04879">
    <property type="entry name" value="Molybdop_Fe4S4"/>
    <property type="match status" value="1"/>
</dbReference>
<evidence type="ECO:0000256" key="8">
    <source>
        <dbReference type="ARBA" id="ARBA00023004"/>
    </source>
</evidence>
<evidence type="ECO:0000256" key="5">
    <source>
        <dbReference type="ARBA" id="ARBA00022505"/>
    </source>
</evidence>
<evidence type="ECO:0000259" key="11">
    <source>
        <dbReference type="PROSITE" id="PS51669"/>
    </source>
</evidence>
<dbReference type="GO" id="GO:0051539">
    <property type="term" value="F:4 iron, 4 sulfur cluster binding"/>
    <property type="evidence" value="ECO:0007669"/>
    <property type="project" value="UniProtKB-KW"/>
</dbReference>
<dbReference type="Pfam" id="PF00384">
    <property type="entry name" value="Molybdopterin"/>
    <property type="match status" value="1"/>
</dbReference>
<dbReference type="InterPro" id="IPR027467">
    <property type="entry name" value="MopterinOxRdtase_cofactor_BS"/>
</dbReference>
<dbReference type="CDD" id="cd02791">
    <property type="entry name" value="MopB_CT_Nitrate-R-NapA-like"/>
    <property type="match status" value="1"/>
</dbReference>
<evidence type="ECO:0000313" key="12">
    <source>
        <dbReference type="EMBL" id="TXL71508.1"/>
    </source>
</evidence>
<dbReference type="InterPro" id="IPR041854">
    <property type="entry name" value="BFD-like_2Fe2S-bd_dom_sf"/>
</dbReference>
<dbReference type="Gene3D" id="3.40.50.740">
    <property type="match status" value="1"/>
</dbReference>
<reference evidence="12 13" key="1">
    <citation type="submission" date="2019-06" db="EMBL/GenBank/DDBJ databases">
        <title>New taxonomy in bacterial strain CC-CFT640, isolated from vineyard.</title>
        <authorList>
            <person name="Lin S.-Y."/>
            <person name="Tsai C.-F."/>
            <person name="Young C.-C."/>
        </authorList>
    </citation>
    <scope>NUCLEOTIDE SEQUENCE [LARGE SCALE GENOMIC DNA]</scope>
    <source>
        <strain evidence="12 13">CC-CFT640</strain>
    </source>
</reference>
<comment type="caution">
    <text evidence="12">The sequence shown here is derived from an EMBL/GenBank/DDBJ whole genome shotgun (WGS) entry which is preliminary data.</text>
</comment>
<evidence type="ECO:0000313" key="13">
    <source>
        <dbReference type="Proteomes" id="UP000321638"/>
    </source>
</evidence>
<evidence type="ECO:0000256" key="3">
    <source>
        <dbReference type="ARBA" id="ARBA00008747"/>
    </source>
</evidence>
<keyword evidence="13" id="KW-1185">Reference proteome</keyword>
<dbReference type="GO" id="GO:0043546">
    <property type="term" value="F:molybdopterin cofactor binding"/>
    <property type="evidence" value="ECO:0007669"/>
    <property type="project" value="InterPro"/>
</dbReference>
<dbReference type="SUPFAM" id="SSF50692">
    <property type="entry name" value="ADC-like"/>
    <property type="match status" value="1"/>
</dbReference>
<keyword evidence="6" id="KW-0479">Metal-binding</keyword>